<evidence type="ECO:0000313" key="2">
    <source>
        <dbReference type="Proteomes" id="UP000254191"/>
    </source>
</evidence>
<dbReference type="AlphaFoldDB" id="A0A379GGI2"/>
<reference evidence="1 2" key="1">
    <citation type="submission" date="2018-06" db="EMBL/GenBank/DDBJ databases">
        <authorList>
            <consortium name="Pathogen Informatics"/>
            <person name="Doyle S."/>
        </authorList>
    </citation>
    <scope>NUCLEOTIDE SEQUENCE [LARGE SCALE GENOMIC DNA]</scope>
    <source>
        <strain evidence="1 2">NCTC11938</strain>
    </source>
</reference>
<accession>A0A379GGI2</accession>
<organism evidence="1 2">
    <name type="scientific">Proteus mirabilis</name>
    <dbReference type="NCBI Taxonomy" id="584"/>
    <lineage>
        <taxon>Bacteria</taxon>
        <taxon>Pseudomonadati</taxon>
        <taxon>Pseudomonadota</taxon>
        <taxon>Gammaproteobacteria</taxon>
        <taxon>Enterobacterales</taxon>
        <taxon>Morganellaceae</taxon>
        <taxon>Proteus</taxon>
    </lineage>
</organism>
<dbReference type="EMBL" id="UGTS01000006">
    <property type="protein sequence ID" value="SUC39683.1"/>
    <property type="molecule type" value="Genomic_DNA"/>
</dbReference>
<name>A0A379GGI2_PROMI</name>
<evidence type="ECO:0000313" key="1">
    <source>
        <dbReference type="EMBL" id="SUC39683.1"/>
    </source>
</evidence>
<sequence>MSHIFTEAKLEQAIIELLGQHTNNAGQTCYPHYLGITIPRKNNSEVLIVDDLRQYLAKQYQADGITGR</sequence>
<dbReference type="Proteomes" id="UP000254191">
    <property type="component" value="Unassembled WGS sequence"/>
</dbReference>
<protein>
    <submittedName>
        <fullName evidence="1">Uncharacterized protein</fullName>
    </submittedName>
</protein>
<proteinExistence type="predicted"/>
<gene>
    <name evidence="1" type="ORF">NCTC11938_03944</name>
</gene>